<sequence length="367" mass="40135">MKLNRRNFLRLAGGGIVVAAGAYGGFAATRRPDQALAPWAAAGTPTDPRLAALSYAILAPNPHNLQPWMAELSGDATVILHRDPTRNLPETDPFDRQLTIGMGCFLEVMRIAAAQNGHTLQTDLFPQGEDGPVARITFAPGATPDPLFAQILHRRTNRQAYDDRAIPAADVAALRSHGDILTDPAQVAPLRDLTWTAWMTEVQTHRTHMESVNVMRFGKAEINANPDGIALGGPFLETLMLVGQLSREGQADSSSSQFQQTLNVIKPSMDATFAYAVVRTPGNTRRDQIEAGRVWVRMQLDATARGLSMQPVSQALQEYPEQAEYYAQVHDMLAEPGETVQMLGRLGYGPSIDPSPRWPLDTRMVHA</sequence>
<dbReference type="GO" id="GO:0016491">
    <property type="term" value="F:oxidoreductase activity"/>
    <property type="evidence" value="ECO:0007669"/>
    <property type="project" value="InterPro"/>
</dbReference>
<dbReference type="InterPro" id="IPR006311">
    <property type="entry name" value="TAT_signal"/>
</dbReference>
<dbReference type="PROSITE" id="PS51318">
    <property type="entry name" value="TAT"/>
    <property type="match status" value="1"/>
</dbReference>
<dbReference type="RefSeq" id="WP_035258117.1">
    <property type="nucleotide sequence ID" value="NZ_JFKE01000003.1"/>
</dbReference>
<dbReference type="AlphaFoldDB" id="A0A037ZK34"/>
<keyword evidence="2" id="KW-1185">Reference proteome</keyword>
<name>A0A037ZK34_9RHOB</name>
<organism evidence="1 2">
    <name type="scientific">Actibacterium mucosum KCTC 23349</name>
    <dbReference type="NCBI Taxonomy" id="1454373"/>
    <lineage>
        <taxon>Bacteria</taxon>
        <taxon>Pseudomonadati</taxon>
        <taxon>Pseudomonadota</taxon>
        <taxon>Alphaproteobacteria</taxon>
        <taxon>Rhodobacterales</taxon>
        <taxon>Roseobacteraceae</taxon>
        <taxon>Actibacterium</taxon>
    </lineage>
</organism>
<gene>
    <name evidence="1" type="ORF">ACMU_09500</name>
</gene>
<dbReference type="EMBL" id="JFKE01000003">
    <property type="protein sequence ID" value="KAJ55989.1"/>
    <property type="molecule type" value="Genomic_DNA"/>
</dbReference>
<dbReference type="OrthoDB" id="8156917at2"/>
<dbReference type="STRING" id="1454373.ACMU_09500"/>
<dbReference type="SUPFAM" id="SSF55469">
    <property type="entry name" value="FMN-dependent nitroreductase-like"/>
    <property type="match status" value="1"/>
</dbReference>
<evidence type="ECO:0000313" key="2">
    <source>
        <dbReference type="Proteomes" id="UP000026249"/>
    </source>
</evidence>
<dbReference type="InterPro" id="IPR000415">
    <property type="entry name" value="Nitroreductase-like"/>
</dbReference>
<dbReference type="NCBIfam" id="NF047509">
    <property type="entry name" value="Rv3131_FMN_oxido"/>
    <property type="match status" value="1"/>
</dbReference>
<protein>
    <submittedName>
        <fullName evidence="1">Twin-arginine translocation pathway signal protein</fullName>
    </submittedName>
</protein>
<accession>A0A037ZK34</accession>
<dbReference type="Gene3D" id="3.40.109.10">
    <property type="entry name" value="NADH Oxidase"/>
    <property type="match status" value="1"/>
</dbReference>
<dbReference type="Proteomes" id="UP000026249">
    <property type="component" value="Unassembled WGS sequence"/>
</dbReference>
<comment type="caution">
    <text evidence="1">The sequence shown here is derived from an EMBL/GenBank/DDBJ whole genome shotgun (WGS) entry which is preliminary data.</text>
</comment>
<proteinExistence type="predicted"/>
<evidence type="ECO:0000313" key="1">
    <source>
        <dbReference type="EMBL" id="KAJ55989.1"/>
    </source>
</evidence>
<reference evidence="1 2" key="1">
    <citation type="submission" date="2014-03" db="EMBL/GenBank/DDBJ databases">
        <title>Draft Genome Sequence of Actibacterium mucosum KCTC 23349, a Marine Alphaproteobacterium with Complex Ionic Requirements Isolated from Mediterranean Seawater at Malvarrosa Beach, Valencia, Spain.</title>
        <authorList>
            <person name="Arahal D.R."/>
            <person name="Shao Z."/>
            <person name="Lai Q."/>
            <person name="Pujalte M.J."/>
        </authorList>
    </citation>
    <scope>NUCLEOTIDE SEQUENCE [LARGE SCALE GENOMIC DNA]</scope>
    <source>
        <strain evidence="1 2">KCTC 23349</strain>
    </source>
</reference>